<feature type="domain" description="Bacterial transcriptional activator" evidence="1">
    <location>
        <begin position="95"/>
        <end position="233"/>
    </location>
</feature>
<gene>
    <name evidence="2" type="ORF">ACFQ4H_05895</name>
</gene>
<keyword evidence="3" id="KW-1185">Reference proteome</keyword>
<sequence>MGAPQDISLTLLGGFSLLIERQPVDVPVSAQKLLGLLGIRGPMSRSRIAGTLWPEVAEDRAMASLRTSIWRIQQLHRGIVAATANTVELAGTVGIDVREMTATARRLLDEQMGDLPLWWLSARFQGDLVPDWPEDWLVVDRERLRQLRLHALERLAERLTDQGRYGLALEAALAALRADSLRETAHRAAILVHLAEGNLGEAIRQFRQCQEILREEFGVEPTPATSQLLRGLVAPV</sequence>
<evidence type="ECO:0000313" key="3">
    <source>
        <dbReference type="Proteomes" id="UP001597260"/>
    </source>
</evidence>
<comment type="caution">
    <text evidence="2">The sequence shown here is derived from an EMBL/GenBank/DDBJ whole genome shotgun (WGS) entry which is preliminary data.</text>
</comment>
<organism evidence="2 3">
    <name type="scientific">Micromonospora sonneratiae</name>
    <dbReference type="NCBI Taxonomy" id="1184706"/>
    <lineage>
        <taxon>Bacteria</taxon>
        <taxon>Bacillati</taxon>
        <taxon>Actinomycetota</taxon>
        <taxon>Actinomycetes</taxon>
        <taxon>Micromonosporales</taxon>
        <taxon>Micromonosporaceae</taxon>
        <taxon>Micromonospora</taxon>
    </lineage>
</organism>
<proteinExistence type="predicted"/>
<dbReference type="Proteomes" id="UP001597260">
    <property type="component" value="Unassembled WGS sequence"/>
</dbReference>
<dbReference type="SMART" id="SM01043">
    <property type="entry name" value="BTAD"/>
    <property type="match status" value="1"/>
</dbReference>
<dbReference type="SUPFAM" id="SSF48452">
    <property type="entry name" value="TPR-like"/>
    <property type="match status" value="1"/>
</dbReference>
<dbReference type="EMBL" id="JBHTMP010000006">
    <property type="protein sequence ID" value="MFD1320622.1"/>
    <property type="molecule type" value="Genomic_DNA"/>
</dbReference>
<dbReference type="Pfam" id="PF03704">
    <property type="entry name" value="BTAD"/>
    <property type="match status" value="1"/>
</dbReference>
<evidence type="ECO:0000259" key="1">
    <source>
        <dbReference type="SMART" id="SM01043"/>
    </source>
</evidence>
<reference evidence="3" key="1">
    <citation type="journal article" date="2019" name="Int. J. Syst. Evol. Microbiol.">
        <title>The Global Catalogue of Microorganisms (GCM) 10K type strain sequencing project: providing services to taxonomists for standard genome sequencing and annotation.</title>
        <authorList>
            <consortium name="The Broad Institute Genomics Platform"/>
            <consortium name="The Broad Institute Genome Sequencing Center for Infectious Disease"/>
            <person name="Wu L."/>
            <person name="Ma J."/>
        </authorList>
    </citation>
    <scope>NUCLEOTIDE SEQUENCE [LARGE SCALE GENOMIC DNA]</scope>
    <source>
        <strain evidence="3">JCM 31037</strain>
    </source>
</reference>
<dbReference type="PANTHER" id="PTHR35807">
    <property type="entry name" value="TRANSCRIPTIONAL REGULATOR REDD-RELATED"/>
    <property type="match status" value="1"/>
</dbReference>
<dbReference type="InterPro" id="IPR051677">
    <property type="entry name" value="AfsR-DnrI-RedD_regulator"/>
</dbReference>
<dbReference type="InterPro" id="IPR005158">
    <property type="entry name" value="BTAD"/>
</dbReference>
<name>A0ABW3Y839_9ACTN</name>
<evidence type="ECO:0000313" key="2">
    <source>
        <dbReference type="EMBL" id="MFD1320622.1"/>
    </source>
</evidence>
<protein>
    <submittedName>
        <fullName evidence="2">BTAD domain-containing putative transcriptional regulator</fullName>
    </submittedName>
</protein>
<accession>A0ABW3Y839</accession>
<dbReference type="Gene3D" id="1.25.40.10">
    <property type="entry name" value="Tetratricopeptide repeat domain"/>
    <property type="match status" value="1"/>
</dbReference>
<dbReference type="InterPro" id="IPR011990">
    <property type="entry name" value="TPR-like_helical_dom_sf"/>
</dbReference>